<evidence type="ECO:0000313" key="2">
    <source>
        <dbReference type="EMBL" id="CAG8766381.1"/>
    </source>
</evidence>
<proteinExistence type="predicted"/>
<feature type="domain" description="AAA-ATPase-like" evidence="1">
    <location>
        <begin position="11"/>
        <end position="88"/>
    </location>
</feature>
<dbReference type="PANTHER" id="PTHR34825:SF1">
    <property type="entry name" value="AAA-ATPASE-LIKE DOMAIN-CONTAINING PROTEIN"/>
    <property type="match status" value="1"/>
</dbReference>
<sequence length="146" mass="16742">DALVNFRMLLNAVELSDNKLYICIDEYDGSMNEALKNKTLYHHKDKGDIKIELIESSFNQFFSILKTACDENIACVFLTGVTPVVMAEFTSGFNISVDLTLDEEFWDLYGFKKSEIKILLDKAFGYNLSDNIKEQIMSWLKEENDG</sequence>
<reference evidence="2" key="1">
    <citation type="submission" date="2021-06" db="EMBL/GenBank/DDBJ databases">
        <authorList>
            <person name="Kallberg Y."/>
            <person name="Tangrot J."/>
            <person name="Rosling A."/>
        </authorList>
    </citation>
    <scope>NUCLEOTIDE SEQUENCE</scope>
    <source>
        <strain evidence="2">UK204</strain>
    </source>
</reference>
<dbReference type="Proteomes" id="UP000789570">
    <property type="component" value="Unassembled WGS sequence"/>
</dbReference>
<dbReference type="OrthoDB" id="5380555at2759"/>
<name>A0A9N9NUW5_9GLOM</name>
<feature type="non-terminal residue" evidence="2">
    <location>
        <position position="146"/>
    </location>
</feature>
<keyword evidence="3" id="KW-1185">Reference proteome</keyword>
<dbReference type="AlphaFoldDB" id="A0A9N9NUW5"/>
<evidence type="ECO:0000259" key="1">
    <source>
        <dbReference type="Pfam" id="PF09820"/>
    </source>
</evidence>
<feature type="non-terminal residue" evidence="2">
    <location>
        <position position="1"/>
    </location>
</feature>
<comment type="caution">
    <text evidence="2">The sequence shown here is derived from an EMBL/GenBank/DDBJ whole genome shotgun (WGS) entry which is preliminary data.</text>
</comment>
<protein>
    <submittedName>
        <fullName evidence="2">14411_t:CDS:1</fullName>
    </submittedName>
</protein>
<dbReference type="PANTHER" id="PTHR34825">
    <property type="entry name" value="CONSERVED PROTEIN, WITH A WEAK D-GALACTARATE DEHYDRATASE/ALTRONATE HYDROLASE DOMAIN"/>
    <property type="match status" value="1"/>
</dbReference>
<dbReference type="Pfam" id="PF09820">
    <property type="entry name" value="AAA-ATPase_like"/>
    <property type="match status" value="1"/>
</dbReference>
<gene>
    <name evidence="2" type="ORF">FCALED_LOCUS17250</name>
</gene>
<accession>A0A9N9NUW5</accession>
<dbReference type="InterPro" id="IPR018631">
    <property type="entry name" value="AAA-ATPase-like_dom"/>
</dbReference>
<evidence type="ECO:0000313" key="3">
    <source>
        <dbReference type="Proteomes" id="UP000789570"/>
    </source>
</evidence>
<dbReference type="EMBL" id="CAJVPQ010025248">
    <property type="protein sequence ID" value="CAG8766381.1"/>
    <property type="molecule type" value="Genomic_DNA"/>
</dbReference>
<organism evidence="2 3">
    <name type="scientific">Funneliformis caledonium</name>
    <dbReference type="NCBI Taxonomy" id="1117310"/>
    <lineage>
        <taxon>Eukaryota</taxon>
        <taxon>Fungi</taxon>
        <taxon>Fungi incertae sedis</taxon>
        <taxon>Mucoromycota</taxon>
        <taxon>Glomeromycotina</taxon>
        <taxon>Glomeromycetes</taxon>
        <taxon>Glomerales</taxon>
        <taxon>Glomeraceae</taxon>
        <taxon>Funneliformis</taxon>
    </lineage>
</organism>